<dbReference type="Proteomes" id="UP000186588">
    <property type="component" value="Unassembled WGS sequence"/>
</dbReference>
<evidence type="ECO:0000259" key="3">
    <source>
        <dbReference type="Pfam" id="PF02397"/>
    </source>
</evidence>
<keyword evidence="4" id="KW-0808">Transferase</keyword>
<evidence type="ECO:0000313" key="4">
    <source>
        <dbReference type="EMBL" id="GAT90686.1"/>
    </source>
</evidence>
<dbReference type="InterPro" id="IPR003362">
    <property type="entry name" value="Bact_transf"/>
</dbReference>
<name>A0A0M9D9Z2_9LACO</name>
<comment type="similarity">
    <text evidence="1">Belongs to the bacterial sugar transferase family.</text>
</comment>
<keyword evidence="2" id="KW-0812">Transmembrane</keyword>
<keyword evidence="2" id="KW-1133">Transmembrane helix</keyword>
<protein>
    <submittedName>
        <fullName evidence="4">Sugar transferase</fullName>
    </submittedName>
</protein>
<dbReference type="GO" id="GO:0016780">
    <property type="term" value="F:phosphotransferase activity, for other substituted phosphate groups"/>
    <property type="evidence" value="ECO:0007669"/>
    <property type="project" value="TreeGrafter"/>
</dbReference>
<dbReference type="PANTHER" id="PTHR30576">
    <property type="entry name" value="COLANIC BIOSYNTHESIS UDP-GLUCOSE LIPID CARRIER TRANSFERASE"/>
    <property type="match status" value="1"/>
</dbReference>
<comment type="caution">
    <text evidence="4">The sequence shown here is derived from an EMBL/GenBank/DDBJ whole genome shotgun (WGS) entry which is preliminary data.</text>
</comment>
<gene>
    <name evidence="4" type="primary">wcaJ</name>
    <name evidence="4" type="ORF">FF306_00789</name>
</gene>
<keyword evidence="2" id="KW-0472">Membrane</keyword>
<sequence>MEKHSNIYSNFYLTVKRLFDIAASLFALLITLPLTLVVSLCIYLDDRGPIFYTQERIGKDGKPFRIYKFRSMCQNADAKKKELTEQNEVNGAMFKMSNDPRVTRVGCFIRRHSIDELPQLINVLLGNMTVVGPRPPLPEEVDQYSQHDKERLKVKPGCTGLWQVSGRNSLDFDEMVELDIDYIEHASLLLDVKICFKTVWIMIYPNEAY</sequence>
<feature type="transmembrane region" description="Helical" evidence="2">
    <location>
        <begin position="21"/>
        <end position="44"/>
    </location>
</feature>
<organism evidence="4 5">
    <name type="scientific">Apilactobacillus kunkeei</name>
    <dbReference type="NCBI Taxonomy" id="148814"/>
    <lineage>
        <taxon>Bacteria</taxon>
        <taxon>Bacillati</taxon>
        <taxon>Bacillota</taxon>
        <taxon>Bacilli</taxon>
        <taxon>Lactobacillales</taxon>
        <taxon>Lactobacillaceae</taxon>
        <taxon>Apilactobacillus</taxon>
    </lineage>
</organism>
<reference evidence="4 5" key="1">
    <citation type="journal article" date="2016" name="Syst. Appl. Microbiol.">
        <title>Genomic characterization of a fructophilic bee symbiont Lactobacillus kunkeei reveals its niche-specific adaptation.</title>
        <authorList>
            <person name="Maeno S."/>
            <person name="Tanizawa Y."/>
            <person name="Kanesaki Y."/>
            <person name="Kubota E."/>
            <person name="Kumar H."/>
            <person name="Dicks L."/>
            <person name="Salminen S."/>
            <person name="Nakagawa J."/>
            <person name="Arita M."/>
            <person name="Endo A."/>
        </authorList>
    </citation>
    <scope>NUCLEOTIDE SEQUENCE [LARGE SCALE GENOMIC DNA]</scope>
    <source>
        <strain evidence="4 5">FF30-6</strain>
    </source>
</reference>
<dbReference type="Pfam" id="PF02397">
    <property type="entry name" value="Bac_transf"/>
    <property type="match status" value="1"/>
</dbReference>
<dbReference type="AlphaFoldDB" id="A0A0M9D9Z2"/>
<dbReference type="RefSeq" id="WP_057198462.1">
    <property type="nucleotide sequence ID" value="NZ_BDDX01000006.1"/>
</dbReference>
<feature type="domain" description="Bacterial sugar transferase" evidence="3">
    <location>
        <begin position="16"/>
        <end position="203"/>
    </location>
</feature>
<evidence type="ECO:0000256" key="2">
    <source>
        <dbReference type="SAM" id="Phobius"/>
    </source>
</evidence>
<dbReference type="PANTHER" id="PTHR30576:SF0">
    <property type="entry name" value="UNDECAPRENYL-PHOSPHATE N-ACETYLGALACTOSAMINYL 1-PHOSPHATE TRANSFERASE-RELATED"/>
    <property type="match status" value="1"/>
</dbReference>
<accession>A0A0M9D9Z2</accession>
<proteinExistence type="inferred from homology"/>
<dbReference type="PATRIC" id="fig|148814.19.peg.1257"/>
<evidence type="ECO:0000256" key="1">
    <source>
        <dbReference type="ARBA" id="ARBA00006464"/>
    </source>
</evidence>
<dbReference type="EMBL" id="BDDX01000006">
    <property type="protein sequence ID" value="GAT90686.1"/>
    <property type="molecule type" value="Genomic_DNA"/>
</dbReference>
<evidence type="ECO:0000313" key="5">
    <source>
        <dbReference type="Proteomes" id="UP000186588"/>
    </source>
</evidence>